<feature type="transmembrane region" description="Helical" evidence="6">
    <location>
        <begin position="333"/>
        <end position="351"/>
    </location>
</feature>
<evidence type="ECO:0000256" key="7">
    <source>
        <dbReference type="SAM" id="SignalP"/>
    </source>
</evidence>
<name>A0A9X2BL14_9VIBR</name>
<reference evidence="9" key="1">
    <citation type="submission" date="2021-11" db="EMBL/GenBank/DDBJ databases">
        <title>Vibrio ZSDE26 sp. nov. and Vibrio ZSDZ34 sp. nov., isolated from coastal seawater in Qingdao.</title>
        <authorList>
            <person name="Zhang P."/>
        </authorList>
    </citation>
    <scope>NUCLEOTIDE SEQUENCE</scope>
    <source>
        <strain evidence="9">ZSDE26</strain>
    </source>
</reference>
<keyword evidence="6" id="KW-0472">Membrane</keyword>
<evidence type="ECO:0000259" key="8">
    <source>
        <dbReference type="PROSITE" id="PS51462"/>
    </source>
</evidence>
<dbReference type="CDD" id="cd01610">
    <property type="entry name" value="PAP2_like"/>
    <property type="match status" value="1"/>
</dbReference>
<dbReference type="InterPro" id="IPR020084">
    <property type="entry name" value="NUDIX_hydrolase_CS"/>
</dbReference>
<keyword evidence="4" id="KW-0378">Hydrolase</keyword>
<dbReference type="PROSITE" id="PS51462">
    <property type="entry name" value="NUDIX"/>
    <property type="match status" value="1"/>
</dbReference>
<accession>A0A9X2BL14</accession>
<dbReference type="PANTHER" id="PTHR43758:SF8">
    <property type="entry name" value="8-OXO-DGTP DIPHOSPHATASE YTKD-RELATED"/>
    <property type="match status" value="1"/>
</dbReference>
<evidence type="ECO:0000256" key="5">
    <source>
        <dbReference type="ARBA" id="ARBA00022842"/>
    </source>
</evidence>
<dbReference type="AlphaFoldDB" id="A0A9X2BL14"/>
<comment type="similarity">
    <text evidence="2">Belongs to the Nudix hydrolase family.</text>
</comment>
<feature type="transmembrane region" description="Helical" evidence="6">
    <location>
        <begin position="281"/>
        <end position="298"/>
    </location>
</feature>
<keyword evidence="6" id="KW-0812">Transmembrane</keyword>
<dbReference type="SUPFAM" id="SSF48317">
    <property type="entry name" value="Acid phosphatase/Vanadium-dependent haloperoxidase"/>
    <property type="match status" value="1"/>
</dbReference>
<keyword evidence="5" id="KW-0460">Magnesium</keyword>
<keyword evidence="7" id="KW-0732">Signal</keyword>
<protein>
    <submittedName>
        <fullName evidence="9">NUDIX domain-containing protein</fullName>
    </submittedName>
</protein>
<keyword evidence="10" id="KW-1185">Reference proteome</keyword>
<comment type="cofactor">
    <cofactor evidence="1">
        <name>Mg(2+)</name>
        <dbReference type="ChEBI" id="CHEBI:18420"/>
    </cofactor>
</comment>
<evidence type="ECO:0000313" key="10">
    <source>
        <dbReference type="Proteomes" id="UP001139559"/>
    </source>
</evidence>
<proteinExistence type="inferred from homology"/>
<keyword evidence="3" id="KW-0479">Metal-binding</keyword>
<dbReference type="EMBL" id="JAJHVV010000012">
    <property type="protein sequence ID" value="MCK6265177.1"/>
    <property type="molecule type" value="Genomic_DNA"/>
</dbReference>
<sequence>MIKRMLLLILSSFSLVFSSFSIASDMPDSIRGALCIVNADDKIVLVNEILTKKISLPGGTINPGEAPSLTAQRETWEETGLVVTVGDVLGYTDTAVIYDCVSESEIIAYEFNNDFDGNTMPIWFAPHYGVEVSSAMLLSPTKLPYERYRYPEQWDAIKTLYSASTEQSVTYVGNLIEAAPALNQAQLSWVLTLQQTISGAPTFIKNSVGFVNTLVGQLIKPWVLLVAFPLLLWRFGKEFSYKVFFAITVTSLLSLVAQQGFSIPRPHAYMPSINMMHSYGFSFPSLPIAVWFTVFTLLLRKIEPEFKKTLVIGFGLFIAILSVFKFYSGTALIWDMVIGAVLGVLVAWHIIRLDTKPDVDVQTLLCSRALWISLTLVAVVLTVIWPLPVFTEWLAVLVTATGLVMTLDREKQNVSLKNIISMIIVLLLLNQLILFGATFFSYSSVMSLVIESFRFPILMLTYVGCARKFSSH</sequence>
<dbReference type="GO" id="GO:0005737">
    <property type="term" value="C:cytoplasm"/>
    <property type="evidence" value="ECO:0007669"/>
    <property type="project" value="TreeGrafter"/>
</dbReference>
<dbReference type="Gene3D" id="3.90.79.10">
    <property type="entry name" value="Nucleoside Triphosphate Pyrophosphohydrolase"/>
    <property type="match status" value="1"/>
</dbReference>
<gene>
    <name evidence="9" type="ORF">KP803_18020</name>
</gene>
<dbReference type="CDD" id="cd02883">
    <property type="entry name" value="NUDIX_Hydrolase"/>
    <property type="match status" value="1"/>
</dbReference>
<evidence type="ECO:0000313" key="9">
    <source>
        <dbReference type="EMBL" id="MCK6265177.1"/>
    </source>
</evidence>
<feature type="transmembrane region" description="Helical" evidence="6">
    <location>
        <begin position="243"/>
        <end position="261"/>
    </location>
</feature>
<dbReference type="RefSeq" id="WP_248010254.1">
    <property type="nucleotide sequence ID" value="NZ_JAJHVV010000012.1"/>
</dbReference>
<evidence type="ECO:0000256" key="1">
    <source>
        <dbReference type="ARBA" id="ARBA00001946"/>
    </source>
</evidence>
<dbReference type="Proteomes" id="UP001139559">
    <property type="component" value="Unassembled WGS sequence"/>
</dbReference>
<feature type="transmembrane region" description="Helical" evidence="6">
    <location>
        <begin position="310"/>
        <end position="327"/>
    </location>
</feature>
<evidence type="ECO:0000256" key="3">
    <source>
        <dbReference type="ARBA" id="ARBA00022723"/>
    </source>
</evidence>
<feature type="transmembrane region" description="Helical" evidence="6">
    <location>
        <begin position="419"/>
        <end position="439"/>
    </location>
</feature>
<feature type="signal peptide" evidence="7">
    <location>
        <begin position="1"/>
        <end position="23"/>
    </location>
</feature>
<dbReference type="GO" id="GO:0046872">
    <property type="term" value="F:metal ion binding"/>
    <property type="evidence" value="ECO:0007669"/>
    <property type="project" value="UniProtKB-KW"/>
</dbReference>
<organism evidence="9 10">
    <name type="scientific">Vibrio amylolyticus</name>
    <dbReference type="NCBI Taxonomy" id="2847292"/>
    <lineage>
        <taxon>Bacteria</taxon>
        <taxon>Pseudomonadati</taxon>
        <taxon>Pseudomonadota</taxon>
        <taxon>Gammaproteobacteria</taxon>
        <taxon>Vibrionales</taxon>
        <taxon>Vibrionaceae</taxon>
        <taxon>Vibrio</taxon>
    </lineage>
</organism>
<evidence type="ECO:0000256" key="4">
    <source>
        <dbReference type="ARBA" id="ARBA00022801"/>
    </source>
</evidence>
<dbReference type="SUPFAM" id="SSF55811">
    <property type="entry name" value="Nudix"/>
    <property type="match status" value="1"/>
</dbReference>
<dbReference type="GO" id="GO:0016818">
    <property type="term" value="F:hydrolase activity, acting on acid anhydrides, in phosphorus-containing anhydrides"/>
    <property type="evidence" value="ECO:0007669"/>
    <property type="project" value="TreeGrafter"/>
</dbReference>
<dbReference type="Pfam" id="PF00293">
    <property type="entry name" value="NUDIX"/>
    <property type="match status" value="1"/>
</dbReference>
<evidence type="ECO:0000256" key="6">
    <source>
        <dbReference type="SAM" id="Phobius"/>
    </source>
</evidence>
<feature type="domain" description="Nudix hydrolase" evidence="8">
    <location>
        <begin position="28"/>
        <end position="161"/>
    </location>
</feature>
<dbReference type="InterPro" id="IPR036938">
    <property type="entry name" value="PAP2/HPO_sf"/>
</dbReference>
<dbReference type="InterPro" id="IPR000086">
    <property type="entry name" value="NUDIX_hydrolase_dom"/>
</dbReference>
<feature type="chain" id="PRO_5040860301" evidence="7">
    <location>
        <begin position="24"/>
        <end position="472"/>
    </location>
</feature>
<evidence type="ECO:0000256" key="2">
    <source>
        <dbReference type="ARBA" id="ARBA00005582"/>
    </source>
</evidence>
<feature type="transmembrane region" description="Helical" evidence="6">
    <location>
        <begin position="363"/>
        <end position="384"/>
    </location>
</feature>
<dbReference type="PROSITE" id="PS00893">
    <property type="entry name" value="NUDIX_BOX"/>
    <property type="match status" value="1"/>
</dbReference>
<keyword evidence="6" id="KW-1133">Transmembrane helix</keyword>
<dbReference type="InterPro" id="IPR015797">
    <property type="entry name" value="NUDIX_hydrolase-like_dom_sf"/>
</dbReference>
<feature type="transmembrane region" description="Helical" evidence="6">
    <location>
        <begin position="390"/>
        <end position="407"/>
    </location>
</feature>
<feature type="transmembrane region" description="Helical" evidence="6">
    <location>
        <begin position="218"/>
        <end position="236"/>
    </location>
</feature>
<dbReference type="PANTHER" id="PTHR43758">
    <property type="entry name" value="7,8-DIHYDRO-8-OXOGUANINE TRIPHOSPHATASE"/>
    <property type="match status" value="1"/>
</dbReference>
<comment type="caution">
    <text evidence="9">The sequence shown here is derived from an EMBL/GenBank/DDBJ whole genome shotgun (WGS) entry which is preliminary data.</text>
</comment>